<evidence type="ECO:0000313" key="1">
    <source>
        <dbReference type="EMBL" id="CRK99507.1"/>
    </source>
</evidence>
<sequence>MANMAMDKGSMGNKASRDLNMVDTLLGMVMDMGWEGNFDHTFFLKRFLMKQNKTDPSQSRSKFRMIVKN</sequence>
<accession>A0A1J1IH11</accession>
<dbReference type="EMBL" id="CVRI01000051">
    <property type="protein sequence ID" value="CRK99507.1"/>
    <property type="molecule type" value="Genomic_DNA"/>
</dbReference>
<dbReference type="AlphaFoldDB" id="A0A1J1IH11"/>
<proteinExistence type="predicted"/>
<reference evidence="1 2" key="1">
    <citation type="submission" date="2015-04" db="EMBL/GenBank/DDBJ databases">
        <authorList>
            <person name="Syromyatnikov M.Y."/>
            <person name="Popov V.N."/>
        </authorList>
    </citation>
    <scope>NUCLEOTIDE SEQUENCE [LARGE SCALE GENOMIC DNA]</scope>
</reference>
<protein>
    <submittedName>
        <fullName evidence="1">CLUMA_CG012826, isoform A</fullName>
    </submittedName>
</protein>
<evidence type="ECO:0000313" key="2">
    <source>
        <dbReference type="Proteomes" id="UP000183832"/>
    </source>
</evidence>
<organism evidence="1 2">
    <name type="scientific">Clunio marinus</name>
    <dbReference type="NCBI Taxonomy" id="568069"/>
    <lineage>
        <taxon>Eukaryota</taxon>
        <taxon>Metazoa</taxon>
        <taxon>Ecdysozoa</taxon>
        <taxon>Arthropoda</taxon>
        <taxon>Hexapoda</taxon>
        <taxon>Insecta</taxon>
        <taxon>Pterygota</taxon>
        <taxon>Neoptera</taxon>
        <taxon>Endopterygota</taxon>
        <taxon>Diptera</taxon>
        <taxon>Nematocera</taxon>
        <taxon>Chironomoidea</taxon>
        <taxon>Chironomidae</taxon>
        <taxon>Clunio</taxon>
    </lineage>
</organism>
<dbReference type="Proteomes" id="UP000183832">
    <property type="component" value="Unassembled WGS sequence"/>
</dbReference>
<gene>
    <name evidence="1" type="ORF">CLUMA_CG012826</name>
</gene>
<name>A0A1J1IH11_9DIPT</name>
<keyword evidence="2" id="KW-1185">Reference proteome</keyword>